<evidence type="ECO:0000313" key="1">
    <source>
        <dbReference type="EMBL" id="CAL1676139.1"/>
    </source>
</evidence>
<reference evidence="1" key="1">
    <citation type="submission" date="2024-04" db="EMBL/GenBank/DDBJ databases">
        <authorList>
            <consortium name="Molecular Ecology Group"/>
        </authorList>
    </citation>
    <scope>NUCLEOTIDE SEQUENCE</scope>
</reference>
<evidence type="ECO:0000313" key="2">
    <source>
        <dbReference type="Proteomes" id="UP001497644"/>
    </source>
</evidence>
<dbReference type="EMBL" id="OZ034834">
    <property type="protein sequence ID" value="CAL1676139.1"/>
    <property type="molecule type" value="Genomic_DNA"/>
</dbReference>
<dbReference type="AlphaFoldDB" id="A0AAV2N8J4"/>
<sequence>MPNSNGLVWSGVRTGNNRIEATVKPKSLFDNNAGFRDELLLLKLIYGSARDAFKALLEELRCLFDVTSLMSTV</sequence>
<keyword evidence="2" id="KW-1185">Reference proteome</keyword>
<name>A0AAV2N8J4_9HYME</name>
<organism evidence="1 2">
    <name type="scientific">Lasius platythorax</name>
    <dbReference type="NCBI Taxonomy" id="488582"/>
    <lineage>
        <taxon>Eukaryota</taxon>
        <taxon>Metazoa</taxon>
        <taxon>Ecdysozoa</taxon>
        <taxon>Arthropoda</taxon>
        <taxon>Hexapoda</taxon>
        <taxon>Insecta</taxon>
        <taxon>Pterygota</taxon>
        <taxon>Neoptera</taxon>
        <taxon>Endopterygota</taxon>
        <taxon>Hymenoptera</taxon>
        <taxon>Apocrita</taxon>
        <taxon>Aculeata</taxon>
        <taxon>Formicoidea</taxon>
        <taxon>Formicidae</taxon>
        <taxon>Formicinae</taxon>
        <taxon>Lasius</taxon>
        <taxon>Lasius</taxon>
    </lineage>
</organism>
<protein>
    <submittedName>
        <fullName evidence="1">Uncharacterized protein</fullName>
    </submittedName>
</protein>
<proteinExistence type="predicted"/>
<gene>
    <name evidence="1" type="ORF">LPLAT_LOCUS2378</name>
</gene>
<dbReference type="Proteomes" id="UP001497644">
    <property type="component" value="Chromosome 11"/>
</dbReference>
<accession>A0AAV2N8J4</accession>